<evidence type="ECO:0000256" key="6">
    <source>
        <dbReference type="ARBA" id="ARBA00023157"/>
    </source>
</evidence>
<keyword evidence="4" id="KW-0272">Extracellular matrix</keyword>
<gene>
    <name evidence="8" type="ORF">J0S82_008165</name>
</gene>
<evidence type="ECO:0000256" key="3">
    <source>
        <dbReference type="ARBA" id="ARBA00022525"/>
    </source>
</evidence>
<dbReference type="AlphaFoldDB" id="A0A8J6AH45"/>
<keyword evidence="7" id="KW-0325">Glycoprotein</keyword>
<evidence type="ECO:0000313" key="9">
    <source>
        <dbReference type="Proteomes" id="UP000700334"/>
    </source>
</evidence>
<comment type="caution">
    <text evidence="8">The sequence shown here is derived from an EMBL/GenBank/DDBJ whole genome shotgun (WGS) entry which is preliminary data.</text>
</comment>
<evidence type="ECO:0000256" key="2">
    <source>
        <dbReference type="ARBA" id="ARBA00005317"/>
    </source>
</evidence>
<keyword evidence="3" id="KW-0964">Secreted</keyword>
<keyword evidence="9" id="KW-1185">Reference proteome</keyword>
<evidence type="ECO:0000256" key="4">
    <source>
        <dbReference type="ARBA" id="ARBA00022530"/>
    </source>
</evidence>
<dbReference type="OrthoDB" id="9446021at2759"/>
<protein>
    <submittedName>
        <fullName evidence="8">Microfibrillar-associated protein 5</fullName>
    </submittedName>
</protein>
<evidence type="ECO:0000256" key="7">
    <source>
        <dbReference type="ARBA" id="ARBA00023180"/>
    </source>
</evidence>
<keyword evidence="5" id="KW-0732">Signal</keyword>
<accession>A0A8J6AH45</accession>
<evidence type="ECO:0000313" key="8">
    <source>
        <dbReference type="EMBL" id="KAG8520723.1"/>
    </source>
</evidence>
<name>A0A8J6AH45_GALPY</name>
<dbReference type="GO" id="GO:0001527">
    <property type="term" value="C:microfibril"/>
    <property type="evidence" value="ECO:0007669"/>
    <property type="project" value="InterPro"/>
</dbReference>
<sequence length="338" mass="36573">MVPLSTNVSFHRPADMLLSGPTVLLLLTALIVPSDDDVVTTEPFTEDPSKRPFFRLCRAFLPVCPAAAECRDEKFACTRLYSVHRPVKQCIHQQLCFTSLRRMYIINNEICSRLVCREHEAMKDEICRQMAGLPPRRLRRSSNFRLPPCEDVDLQRPPAGLGAFARKVASKASPGVMSLCDGVASTGDCNHAWPCAQTMRPVSPAHSARTTGTARASWAIPWCLPAAWLCPSPRRPPRCWLCGLPARLVSAPGPALPRLPGGAAGPGPALARCATCGEDPGACPVRLSRPLRRERQHARGRGGAAVAPAVCTPLPFRTQGRFGGLGGEAPAQRAHARS</sequence>
<comment type="similarity">
    <text evidence="2">Belongs to the MFAP family.</text>
</comment>
<dbReference type="PANTHER" id="PTHR16485">
    <property type="entry name" value="MICROFIBRILLAR-ASSOCIATED PROTEIN 2"/>
    <property type="match status" value="1"/>
</dbReference>
<dbReference type="InterPro" id="IPR008673">
    <property type="entry name" value="MAGP"/>
</dbReference>
<dbReference type="EMBL" id="JAGFMF010011522">
    <property type="protein sequence ID" value="KAG8520723.1"/>
    <property type="molecule type" value="Genomic_DNA"/>
</dbReference>
<keyword evidence="6" id="KW-1015">Disulfide bond</keyword>
<evidence type="ECO:0000256" key="5">
    <source>
        <dbReference type="ARBA" id="ARBA00022729"/>
    </source>
</evidence>
<dbReference type="Pfam" id="PF05507">
    <property type="entry name" value="MAGP"/>
    <property type="match status" value="1"/>
</dbReference>
<dbReference type="Proteomes" id="UP000700334">
    <property type="component" value="Unassembled WGS sequence"/>
</dbReference>
<dbReference type="PANTHER" id="PTHR16485:SF6">
    <property type="entry name" value="MICROFIBRILLAR-ASSOCIATED PROTEIN 5"/>
    <property type="match status" value="1"/>
</dbReference>
<evidence type="ECO:0000256" key="1">
    <source>
        <dbReference type="ARBA" id="ARBA00004498"/>
    </source>
</evidence>
<organism evidence="8 9">
    <name type="scientific">Galemys pyrenaicus</name>
    <name type="common">Iberian desman</name>
    <name type="synonym">Pyrenean desman</name>
    <dbReference type="NCBI Taxonomy" id="202257"/>
    <lineage>
        <taxon>Eukaryota</taxon>
        <taxon>Metazoa</taxon>
        <taxon>Chordata</taxon>
        <taxon>Craniata</taxon>
        <taxon>Vertebrata</taxon>
        <taxon>Euteleostomi</taxon>
        <taxon>Mammalia</taxon>
        <taxon>Eutheria</taxon>
        <taxon>Laurasiatheria</taxon>
        <taxon>Eulipotyphla</taxon>
        <taxon>Talpidae</taxon>
        <taxon>Galemys</taxon>
    </lineage>
</organism>
<reference evidence="8" key="1">
    <citation type="journal article" date="2021" name="Evol. Appl.">
        <title>The genome of the Pyrenean desman and the effects of bottlenecks and inbreeding on the genomic landscape of an endangered species.</title>
        <authorList>
            <person name="Escoda L."/>
            <person name="Castresana J."/>
        </authorList>
    </citation>
    <scope>NUCLEOTIDE SEQUENCE</scope>
    <source>
        <strain evidence="8">IBE-C5619</strain>
    </source>
</reference>
<comment type="subcellular location">
    <subcellularLocation>
        <location evidence="1">Secreted</location>
        <location evidence="1">Extracellular space</location>
        <location evidence="1">Extracellular matrix</location>
    </subcellularLocation>
</comment>
<proteinExistence type="inferred from homology"/>
<dbReference type="GO" id="GO:0048048">
    <property type="term" value="P:embryonic eye morphogenesis"/>
    <property type="evidence" value="ECO:0007669"/>
    <property type="project" value="TreeGrafter"/>
</dbReference>